<dbReference type="OrthoDB" id="9802699at2"/>
<name>V4RMV5_9HYPH</name>
<proteinExistence type="predicted"/>
<evidence type="ECO:0000313" key="2">
    <source>
        <dbReference type="Proteomes" id="UP000017819"/>
    </source>
</evidence>
<protein>
    <submittedName>
        <fullName evidence="1">Uncharacterized protein</fullName>
    </submittedName>
</protein>
<accession>V4RMV5</accession>
<gene>
    <name evidence="1" type="ORF">N177_0838</name>
</gene>
<dbReference type="Proteomes" id="UP000017819">
    <property type="component" value="Unassembled WGS sequence"/>
</dbReference>
<reference evidence="1 2" key="1">
    <citation type="journal article" date="2014" name="Genome Announc.">
        <title>Draft Genome Sequence of Lutibaculum baratangense Strain AMV1T, Isolated from a Mud Volcano in Andamans, India.</title>
        <authorList>
            <person name="Singh A."/>
            <person name="Sreenivas A."/>
            <person name="Sathyanarayana Reddy G."/>
            <person name="Pinnaka A.K."/>
            <person name="Shivaji S."/>
        </authorList>
    </citation>
    <scope>NUCLEOTIDE SEQUENCE [LARGE SCALE GENOMIC DNA]</scope>
    <source>
        <strain evidence="1 2">AMV1</strain>
    </source>
</reference>
<comment type="caution">
    <text evidence="1">The sequence shown here is derived from an EMBL/GenBank/DDBJ whole genome shotgun (WGS) entry which is preliminary data.</text>
</comment>
<keyword evidence="2" id="KW-1185">Reference proteome</keyword>
<dbReference type="InterPro" id="IPR036849">
    <property type="entry name" value="Enolase-like_C_sf"/>
</dbReference>
<dbReference type="EMBL" id="AWXZ01000014">
    <property type="protein sequence ID" value="ESR26619.1"/>
    <property type="molecule type" value="Genomic_DNA"/>
</dbReference>
<evidence type="ECO:0000313" key="1">
    <source>
        <dbReference type="EMBL" id="ESR26619.1"/>
    </source>
</evidence>
<organism evidence="1 2">
    <name type="scientific">Lutibaculum baratangense AMV1</name>
    <dbReference type="NCBI Taxonomy" id="631454"/>
    <lineage>
        <taxon>Bacteria</taxon>
        <taxon>Pseudomonadati</taxon>
        <taxon>Pseudomonadota</taxon>
        <taxon>Alphaproteobacteria</taxon>
        <taxon>Hyphomicrobiales</taxon>
        <taxon>Tepidamorphaceae</taxon>
        <taxon>Lutibaculum</taxon>
    </lineage>
</organism>
<dbReference type="Gene3D" id="3.20.20.120">
    <property type="entry name" value="Enolase-like C-terminal domain"/>
    <property type="match status" value="1"/>
</dbReference>
<dbReference type="AlphaFoldDB" id="V4RMV5"/>
<dbReference type="RefSeq" id="WP_023430986.1">
    <property type="nucleotide sequence ID" value="NZ_AWXZ01000014.1"/>
</dbReference>
<sequence>MFAEAWPGPVARDSGEQNIGLMEFERLIDEAGVDMIQPNAAPTGGITD</sequence>